<evidence type="ECO:0000313" key="5">
    <source>
        <dbReference type="Proteomes" id="UP001642260"/>
    </source>
</evidence>
<dbReference type="AlphaFoldDB" id="A0ABC8KSL9"/>
<comment type="caution">
    <text evidence="4">The sequence shown here is derived from an EMBL/GenBank/DDBJ whole genome shotgun (WGS) entry which is preliminary data.</text>
</comment>
<dbReference type="Proteomes" id="UP001642260">
    <property type="component" value="Unassembled WGS sequence"/>
</dbReference>
<dbReference type="EMBL" id="CAKOAT010327376">
    <property type="protein sequence ID" value="CAH8362245.1"/>
    <property type="molecule type" value="Genomic_DNA"/>
</dbReference>
<organism evidence="4 5">
    <name type="scientific">Eruca vesicaria subsp. sativa</name>
    <name type="common">Garden rocket</name>
    <name type="synonym">Eruca sativa</name>
    <dbReference type="NCBI Taxonomy" id="29727"/>
    <lineage>
        <taxon>Eukaryota</taxon>
        <taxon>Viridiplantae</taxon>
        <taxon>Streptophyta</taxon>
        <taxon>Embryophyta</taxon>
        <taxon>Tracheophyta</taxon>
        <taxon>Spermatophyta</taxon>
        <taxon>Magnoliopsida</taxon>
        <taxon>eudicotyledons</taxon>
        <taxon>Gunneridae</taxon>
        <taxon>Pentapetalae</taxon>
        <taxon>rosids</taxon>
        <taxon>malvids</taxon>
        <taxon>Brassicales</taxon>
        <taxon>Brassicaceae</taxon>
        <taxon>Brassiceae</taxon>
        <taxon>Eruca</taxon>
    </lineage>
</organism>
<evidence type="ECO:0000256" key="1">
    <source>
        <dbReference type="ARBA" id="ARBA00022729"/>
    </source>
</evidence>
<feature type="domain" description="Prolamin-like" evidence="3">
    <location>
        <begin position="30"/>
        <end position="82"/>
    </location>
</feature>
<sequence>MMRNGFLIMVLVFAMTLSYPNAQPTDPEACLNAFKGTSKDCRDRLSGLLHFHFRFGGLKKACCGSVANVTDVCWPVIFPSMPYIRFVVKYVCTLPILD</sequence>
<protein>
    <recommendedName>
        <fullName evidence="3">Prolamin-like domain-containing protein</fullName>
    </recommendedName>
</protein>
<keyword evidence="1 2" id="KW-0732">Signal</keyword>
<feature type="chain" id="PRO_5044870346" description="Prolamin-like domain-containing protein" evidence="2">
    <location>
        <begin position="23"/>
        <end position="98"/>
    </location>
</feature>
<evidence type="ECO:0000313" key="4">
    <source>
        <dbReference type="EMBL" id="CAH8362245.1"/>
    </source>
</evidence>
<dbReference type="InterPro" id="IPR008502">
    <property type="entry name" value="Prolamin-like"/>
</dbReference>
<keyword evidence="5" id="KW-1185">Reference proteome</keyword>
<proteinExistence type="predicted"/>
<feature type="signal peptide" evidence="2">
    <location>
        <begin position="1"/>
        <end position="22"/>
    </location>
</feature>
<gene>
    <name evidence="4" type="ORF">ERUC_LOCUS28001</name>
</gene>
<dbReference type="Pfam" id="PF05617">
    <property type="entry name" value="Prolamin_like"/>
    <property type="match status" value="1"/>
</dbReference>
<reference evidence="4 5" key="1">
    <citation type="submission" date="2022-03" db="EMBL/GenBank/DDBJ databases">
        <authorList>
            <person name="Macdonald S."/>
            <person name="Ahmed S."/>
            <person name="Newling K."/>
        </authorList>
    </citation>
    <scope>NUCLEOTIDE SEQUENCE [LARGE SCALE GENOMIC DNA]</scope>
</reference>
<evidence type="ECO:0000256" key="2">
    <source>
        <dbReference type="SAM" id="SignalP"/>
    </source>
</evidence>
<name>A0ABC8KSL9_ERUVS</name>
<accession>A0ABC8KSL9</accession>
<evidence type="ECO:0000259" key="3">
    <source>
        <dbReference type="Pfam" id="PF05617"/>
    </source>
</evidence>